<dbReference type="Proteomes" id="UP000605784">
    <property type="component" value="Unassembled WGS sequence"/>
</dbReference>
<dbReference type="AlphaFoldDB" id="A0A830GID4"/>
<feature type="domain" description="DUF7407" evidence="2">
    <location>
        <begin position="138"/>
        <end position="194"/>
    </location>
</feature>
<dbReference type="Gene3D" id="2.60.40.10">
    <property type="entry name" value="Immunoglobulins"/>
    <property type="match status" value="1"/>
</dbReference>
<evidence type="ECO:0000256" key="1">
    <source>
        <dbReference type="SAM" id="Phobius"/>
    </source>
</evidence>
<proteinExistence type="predicted"/>
<dbReference type="InterPro" id="IPR013783">
    <property type="entry name" value="Ig-like_fold"/>
</dbReference>
<evidence type="ECO:0000313" key="3">
    <source>
        <dbReference type="EMBL" id="GGN91204.1"/>
    </source>
</evidence>
<sequence length="252" mass="26486">MTLSSMNVTFATDQSTVETTVFEPTTDSGPLPPVPRGDALGYVPVETGIDDEAVRSVGLAVDVDAQAVPDNRSRDSVVVYRYTNGGWSALPTRYDSSAGRYLATADGLSSLAVASLEPGQVRVVNTTSPPDWARQGYQTNVTATVENPGDRPAQRTLTVTVDGRPVANETVRLDPGERDEVTIGFPAGGGTVAVEGTEAGQMNVSEGNQWDNDPPSGLSAGDGPGFDLGLVALLFVALVLVGVAQRLRRLRR</sequence>
<accession>A0A830GID4</accession>
<dbReference type="EMBL" id="BMOU01000002">
    <property type="protein sequence ID" value="GGN91204.1"/>
    <property type="molecule type" value="Genomic_DNA"/>
</dbReference>
<feature type="transmembrane region" description="Helical" evidence="1">
    <location>
        <begin position="225"/>
        <end position="244"/>
    </location>
</feature>
<keyword evidence="1" id="KW-1133">Transmembrane helix</keyword>
<keyword evidence="4" id="KW-1185">Reference proteome</keyword>
<evidence type="ECO:0000259" key="2">
    <source>
        <dbReference type="Pfam" id="PF24156"/>
    </source>
</evidence>
<reference evidence="3" key="2">
    <citation type="submission" date="2020-09" db="EMBL/GenBank/DDBJ databases">
        <authorList>
            <person name="Sun Q."/>
            <person name="Ohkuma M."/>
        </authorList>
    </citation>
    <scope>NUCLEOTIDE SEQUENCE</scope>
    <source>
        <strain evidence="3">JCM 17820</strain>
    </source>
</reference>
<keyword evidence="1" id="KW-0472">Membrane</keyword>
<dbReference type="InterPro" id="IPR055830">
    <property type="entry name" value="DUF7407"/>
</dbReference>
<evidence type="ECO:0000313" key="4">
    <source>
        <dbReference type="Proteomes" id="UP000605784"/>
    </source>
</evidence>
<name>A0A830GID4_9EURY</name>
<reference evidence="3" key="1">
    <citation type="journal article" date="2014" name="Int. J. Syst. Evol. Microbiol.">
        <title>Complete genome sequence of Corynebacterium casei LMG S-19264T (=DSM 44701T), isolated from a smear-ripened cheese.</title>
        <authorList>
            <consortium name="US DOE Joint Genome Institute (JGI-PGF)"/>
            <person name="Walter F."/>
            <person name="Albersmeier A."/>
            <person name="Kalinowski J."/>
            <person name="Ruckert C."/>
        </authorList>
    </citation>
    <scope>NUCLEOTIDE SEQUENCE</scope>
    <source>
        <strain evidence="3">JCM 17820</strain>
    </source>
</reference>
<comment type="caution">
    <text evidence="3">The sequence shown here is derived from an EMBL/GenBank/DDBJ whole genome shotgun (WGS) entry which is preliminary data.</text>
</comment>
<protein>
    <recommendedName>
        <fullName evidence="2">DUF7407 domain-containing protein</fullName>
    </recommendedName>
</protein>
<organism evidence="3 4">
    <name type="scientific">Haloarcula pellucida</name>
    <dbReference type="NCBI Taxonomy" id="1427151"/>
    <lineage>
        <taxon>Archaea</taxon>
        <taxon>Methanobacteriati</taxon>
        <taxon>Methanobacteriota</taxon>
        <taxon>Stenosarchaea group</taxon>
        <taxon>Halobacteria</taxon>
        <taxon>Halobacteriales</taxon>
        <taxon>Haloarculaceae</taxon>
        <taxon>Haloarcula</taxon>
    </lineage>
</organism>
<gene>
    <name evidence="3" type="ORF">GCM10009030_13870</name>
</gene>
<keyword evidence="1" id="KW-0812">Transmembrane</keyword>
<dbReference type="Pfam" id="PF24156">
    <property type="entry name" value="DUF7407"/>
    <property type="match status" value="1"/>
</dbReference>